<dbReference type="EMBL" id="JAEHOD010000004">
    <property type="protein sequence ID" value="KAG2453272.1"/>
    <property type="molecule type" value="Genomic_DNA"/>
</dbReference>
<feature type="compositionally biased region" description="Acidic residues" evidence="1">
    <location>
        <begin position="19"/>
        <end position="33"/>
    </location>
</feature>
<proteinExistence type="predicted"/>
<feature type="compositionally biased region" description="Polar residues" evidence="1">
    <location>
        <begin position="8"/>
        <end position="18"/>
    </location>
</feature>
<accession>A0A835WTP5</accession>
<evidence type="ECO:0000256" key="1">
    <source>
        <dbReference type="SAM" id="MobiDB-lite"/>
    </source>
</evidence>
<keyword evidence="3" id="KW-1185">Reference proteome</keyword>
<reference evidence="2" key="1">
    <citation type="journal article" date="2020" name="bioRxiv">
        <title>Comparative genomics of Chlamydomonas.</title>
        <authorList>
            <person name="Craig R.J."/>
            <person name="Hasan A.R."/>
            <person name="Ness R.W."/>
            <person name="Keightley P.D."/>
        </authorList>
    </citation>
    <scope>NUCLEOTIDE SEQUENCE</scope>
    <source>
        <strain evidence="2">CCAP 11/173</strain>
    </source>
</reference>
<comment type="caution">
    <text evidence="2">The sequence shown here is derived from an EMBL/GenBank/DDBJ whole genome shotgun (WGS) entry which is preliminary data.</text>
</comment>
<dbReference type="AlphaFoldDB" id="A0A835WTP5"/>
<dbReference type="OrthoDB" id="531902at2759"/>
<name>A0A835WTP5_9CHLO</name>
<dbReference type="Proteomes" id="UP000613740">
    <property type="component" value="Unassembled WGS sequence"/>
</dbReference>
<feature type="region of interest" description="Disordered" evidence="1">
    <location>
        <begin position="1"/>
        <end position="68"/>
    </location>
</feature>
<protein>
    <submittedName>
        <fullName evidence="2">Uncharacterized protein</fullName>
    </submittedName>
</protein>
<organism evidence="2 3">
    <name type="scientific">Chlamydomonas schloesseri</name>
    <dbReference type="NCBI Taxonomy" id="2026947"/>
    <lineage>
        <taxon>Eukaryota</taxon>
        <taxon>Viridiplantae</taxon>
        <taxon>Chlorophyta</taxon>
        <taxon>core chlorophytes</taxon>
        <taxon>Chlorophyceae</taxon>
        <taxon>CS clade</taxon>
        <taxon>Chlamydomonadales</taxon>
        <taxon>Chlamydomonadaceae</taxon>
        <taxon>Chlamydomonas</taxon>
    </lineage>
</organism>
<evidence type="ECO:0000313" key="3">
    <source>
        <dbReference type="Proteomes" id="UP000613740"/>
    </source>
</evidence>
<gene>
    <name evidence="2" type="ORF">HYH02_002595</name>
</gene>
<evidence type="ECO:0000313" key="2">
    <source>
        <dbReference type="EMBL" id="KAG2453272.1"/>
    </source>
</evidence>
<sequence length="185" mass="20101">MPKRLANASDSEQEPTWTDSEEAPSEEDSDYEQESQPKKKAKTPANKENKPPSKSAKTPTSGVKPQEKVIERLRRSLLTSINAQMVYKKSLKRSSSRVNVEIPNLTPADVEAILGPALYGRATKGPKQVAVTTGSSADLKEVLGRAPYKSLRYGAALVLAQDALKLVYSRDSGILKATAACIMDK</sequence>